<comment type="caution">
    <text evidence="1">The sequence shown here is derived from an EMBL/GenBank/DDBJ whole genome shotgun (WGS) entry which is preliminary data.</text>
</comment>
<dbReference type="EMBL" id="JANBPG010000890">
    <property type="protein sequence ID" value="KAJ1893069.1"/>
    <property type="molecule type" value="Genomic_DNA"/>
</dbReference>
<protein>
    <submittedName>
        <fullName evidence="1">Uncharacterized protein</fullName>
    </submittedName>
</protein>
<reference evidence="1" key="1">
    <citation type="submission" date="2022-07" db="EMBL/GenBank/DDBJ databases">
        <title>Phylogenomic reconstructions and comparative analyses of Kickxellomycotina fungi.</title>
        <authorList>
            <person name="Reynolds N.K."/>
            <person name="Stajich J.E."/>
            <person name="Barry K."/>
            <person name="Grigoriev I.V."/>
            <person name="Crous P."/>
            <person name="Smith M.E."/>
        </authorList>
    </citation>
    <scope>NUCLEOTIDE SEQUENCE</scope>
    <source>
        <strain evidence="1">Benny 63K</strain>
    </source>
</reference>
<evidence type="ECO:0000313" key="2">
    <source>
        <dbReference type="Proteomes" id="UP001150581"/>
    </source>
</evidence>
<accession>A0ACC1IDL8</accession>
<organism evidence="1 2">
    <name type="scientific">Kickxella alabastrina</name>
    <dbReference type="NCBI Taxonomy" id="61397"/>
    <lineage>
        <taxon>Eukaryota</taxon>
        <taxon>Fungi</taxon>
        <taxon>Fungi incertae sedis</taxon>
        <taxon>Zoopagomycota</taxon>
        <taxon>Kickxellomycotina</taxon>
        <taxon>Kickxellomycetes</taxon>
        <taxon>Kickxellales</taxon>
        <taxon>Kickxellaceae</taxon>
        <taxon>Kickxella</taxon>
    </lineage>
</organism>
<keyword evidence="2" id="KW-1185">Reference proteome</keyword>
<name>A0ACC1IDL8_9FUNG</name>
<proteinExistence type="predicted"/>
<evidence type="ECO:0000313" key="1">
    <source>
        <dbReference type="EMBL" id="KAJ1893069.1"/>
    </source>
</evidence>
<gene>
    <name evidence="1" type="ORF">LPJ66_005976</name>
</gene>
<sequence>MAQQPVKKFAKVHSDCVINSPAAVPFRVPVIFAGTGTGTPPRSAIAQSTSTDAGAGADTDTQASQQPMFIGIGGGRGSGKEHTCRNIIDKVQQRGHTDLASRVVHLHLDDFHHELSAADQALQAEGREQINFDHPESFDWDLLQSVMAQLARGSAVQLPVWDRVEKRRTGWQAVEPRPRVILVEGILVLFVREVRAFMDMMVFLDVDSDTRLGRQAREVMRGPQAAELKAFLDHYLYVAKPSFEEFVWPTKRWADVIIPKGDCNAVAIELIAQRLIDLGQEA</sequence>
<dbReference type="Proteomes" id="UP001150581">
    <property type="component" value="Unassembled WGS sequence"/>
</dbReference>